<dbReference type="SMART" id="SM00220">
    <property type="entry name" value="S_TKc"/>
    <property type="match status" value="1"/>
</dbReference>
<reference evidence="11" key="2">
    <citation type="submission" date="2016-06" db="UniProtKB">
        <authorList>
            <consortium name="WormBaseParasite"/>
        </authorList>
    </citation>
    <scope>IDENTIFICATION</scope>
</reference>
<dbReference type="Gene3D" id="1.10.510.10">
    <property type="entry name" value="Transferase(Phosphotransferase) domain 1"/>
    <property type="match status" value="1"/>
</dbReference>
<keyword evidence="4" id="KW-0418">Kinase</keyword>
<evidence type="ECO:0000256" key="1">
    <source>
        <dbReference type="ARBA" id="ARBA00022527"/>
    </source>
</evidence>
<dbReference type="InterPro" id="IPR000719">
    <property type="entry name" value="Prot_kinase_dom"/>
</dbReference>
<feature type="binding site" evidence="6">
    <location>
        <position position="85"/>
    </location>
    <ligand>
        <name>ATP</name>
        <dbReference type="ChEBI" id="CHEBI:30616"/>
    </ligand>
</feature>
<evidence type="ECO:0000313" key="10">
    <source>
        <dbReference type="Proteomes" id="UP000050741"/>
    </source>
</evidence>
<evidence type="ECO:0000256" key="2">
    <source>
        <dbReference type="ARBA" id="ARBA00022679"/>
    </source>
</evidence>
<evidence type="ECO:0000256" key="4">
    <source>
        <dbReference type="ARBA" id="ARBA00022777"/>
    </source>
</evidence>
<dbReference type="GO" id="GO:0005524">
    <property type="term" value="F:ATP binding"/>
    <property type="evidence" value="ECO:0007669"/>
    <property type="project" value="UniProtKB-UniRule"/>
</dbReference>
<dbReference type="PANTHER" id="PTHR24346:SF82">
    <property type="entry name" value="KP78A-RELATED"/>
    <property type="match status" value="1"/>
</dbReference>
<dbReference type="WBParaSite" id="GPLIN_000003700">
    <property type="protein sequence ID" value="GPLIN_000003700"/>
    <property type="gene ID" value="GPLIN_000003700"/>
</dbReference>
<protein>
    <submittedName>
        <fullName evidence="11">Protein kinase domain-containing protein</fullName>
    </submittedName>
</protein>
<dbReference type="PANTHER" id="PTHR24346">
    <property type="entry name" value="MAP/MICROTUBULE AFFINITY-REGULATING KINASE"/>
    <property type="match status" value="1"/>
</dbReference>
<dbReference type="InterPro" id="IPR011009">
    <property type="entry name" value="Kinase-like_dom_sf"/>
</dbReference>
<keyword evidence="2" id="KW-0808">Transferase</keyword>
<dbReference type="SUPFAM" id="SSF56112">
    <property type="entry name" value="Protein kinase-like (PK-like)"/>
    <property type="match status" value="1"/>
</dbReference>
<comment type="similarity">
    <text evidence="7">Belongs to the protein kinase superfamily.</text>
</comment>
<dbReference type="InterPro" id="IPR008271">
    <property type="entry name" value="Ser/Thr_kinase_AS"/>
</dbReference>
<sequence length="324" mass="38140">MPGRQHHHHQQHHQQQHHHQQHHHHQQQQQHRRRSSAAACTILNRFGFIFPRDFKLGSGRYSKVYKGEKFLFWFYTDAQRHFAIKVTDLQAVSTRFKQHFLPRELRIWRMLDHPNHVRLYRHFVKSRYLFEILDLADGGDMLNYMREHGPVEEAACRRWMLQLIDALNYLHQHRIAHRDLKLENILIFGDGVIKITDYGFCKQVLISADLSSTFCGTKTYKAPELLLCMEYNMFKVDIWSLGVVGFAMLTNKTPFHADRSNAEIVEAQRIHGYSYPPQLNLGRQCRSAIDTLLTFEPNDRPNIFECAKLPWFALDVGATGRARG</sequence>
<evidence type="ECO:0000313" key="11">
    <source>
        <dbReference type="WBParaSite" id="GPLIN_000003700"/>
    </source>
</evidence>
<feature type="domain" description="Protein kinase" evidence="9">
    <location>
        <begin position="50"/>
        <end position="312"/>
    </location>
</feature>
<dbReference type="GO" id="GO:0050321">
    <property type="term" value="F:tau-protein kinase activity"/>
    <property type="evidence" value="ECO:0007669"/>
    <property type="project" value="TreeGrafter"/>
</dbReference>
<evidence type="ECO:0000259" key="9">
    <source>
        <dbReference type="PROSITE" id="PS50011"/>
    </source>
</evidence>
<evidence type="ECO:0000256" key="6">
    <source>
        <dbReference type="PROSITE-ProRule" id="PRU10141"/>
    </source>
</evidence>
<evidence type="ECO:0000256" key="8">
    <source>
        <dbReference type="SAM" id="MobiDB-lite"/>
    </source>
</evidence>
<name>A0A183BHF9_GLOPA</name>
<dbReference type="Pfam" id="PF00069">
    <property type="entry name" value="Pkinase"/>
    <property type="match status" value="1"/>
</dbReference>
<keyword evidence="1 7" id="KW-0723">Serine/threonine-protein kinase</keyword>
<reference evidence="10" key="1">
    <citation type="submission" date="2014-05" db="EMBL/GenBank/DDBJ databases">
        <title>The genome and life-stage specific transcriptomes of Globodera pallida elucidate key aspects of plant parasitism by a cyst nematode.</title>
        <authorList>
            <person name="Cotton J.A."/>
            <person name="Lilley C.J."/>
            <person name="Jones L.M."/>
            <person name="Kikuchi T."/>
            <person name="Reid A.J."/>
            <person name="Thorpe P."/>
            <person name="Tsai I.J."/>
            <person name="Beasley H."/>
            <person name="Blok V."/>
            <person name="Cock P.J.A."/>
            <person name="Van den Akker S.E."/>
            <person name="Holroyd N."/>
            <person name="Hunt M."/>
            <person name="Mantelin S."/>
            <person name="Naghra H."/>
            <person name="Pain A."/>
            <person name="Palomares-Rius J.E."/>
            <person name="Zarowiecki M."/>
            <person name="Berriman M."/>
            <person name="Jones J.T."/>
            <person name="Urwin P.E."/>
        </authorList>
    </citation>
    <scope>NUCLEOTIDE SEQUENCE [LARGE SCALE GENOMIC DNA]</scope>
    <source>
        <strain evidence="10">Lindley</strain>
    </source>
</reference>
<dbReference type="GO" id="GO:0000226">
    <property type="term" value="P:microtubule cytoskeleton organization"/>
    <property type="evidence" value="ECO:0007669"/>
    <property type="project" value="TreeGrafter"/>
</dbReference>
<proteinExistence type="inferred from homology"/>
<feature type="compositionally biased region" description="Basic residues" evidence="8">
    <location>
        <begin position="1"/>
        <end position="35"/>
    </location>
</feature>
<accession>A0A183BHF9</accession>
<dbReference type="InterPro" id="IPR017441">
    <property type="entry name" value="Protein_kinase_ATP_BS"/>
</dbReference>
<feature type="region of interest" description="Disordered" evidence="8">
    <location>
        <begin position="1"/>
        <end position="36"/>
    </location>
</feature>
<evidence type="ECO:0000256" key="3">
    <source>
        <dbReference type="ARBA" id="ARBA00022741"/>
    </source>
</evidence>
<evidence type="ECO:0000256" key="5">
    <source>
        <dbReference type="ARBA" id="ARBA00022840"/>
    </source>
</evidence>
<keyword evidence="5 6" id="KW-0067">ATP-binding</keyword>
<dbReference type="PROSITE" id="PS50011">
    <property type="entry name" value="PROTEIN_KINASE_DOM"/>
    <property type="match status" value="1"/>
</dbReference>
<keyword evidence="10" id="KW-1185">Reference proteome</keyword>
<keyword evidence="3 6" id="KW-0547">Nucleotide-binding</keyword>
<dbReference type="AlphaFoldDB" id="A0A183BHF9"/>
<dbReference type="Proteomes" id="UP000050741">
    <property type="component" value="Unassembled WGS sequence"/>
</dbReference>
<evidence type="ECO:0000256" key="7">
    <source>
        <dbReference type="RuleBase" id="RU000304"/>
    </source>
</evidence>
<dbReference type="PROSITE" id="PS00107">
    <property type="entry name" value="PROTEIN_KINASE_ATP"/>
    <property type="match status" value="1"/>
</dbReference>
<dbReference type="GO" id="GO:0005737">
    <property type="term" value="C:cytoplasm"/>
    <property type="evidence" value="ECO:0007669"/>
    <property type="project" value="TreeGrafter"/>
</dbReference>
<dbReference type="PROSITE" id="PS00108">
    <property type="entry name" value="PROTEIN_KINASE_ST"/>
    <property type="match status" value="1"/>
</dbReference>
<organism evidence="10 11">
    <name type="scientific">Globodera pallida</name>
    <name type="common">Potato cyst nematode worm</name>
    <name type="synonym">Heterodera pallida</name>
    <dbReference type="NCBI Taxonomy" id="36090"/>
    <lineage>
        <taxon>Eukaryota</taxon>
        <taxon>Metazoa</taxon>
        <taxon>Ecdysozoa</taxon>
        <taxon>Nematoda</taxon>
        <taxon>Chromadorea</taxon>
        <taxon>Rhabditida</taxon>
        <taxon>Tylenchina</taxon>
        <taxon>Tylenchomorpha</taxon>
        <taxon>Tylenchoidea</taxon>
        <taxon>Heteroderidae</taxon>
        <taxon>Heteroderinae</taxon>
        <taxon>Globodera</taxon>
    </lineage>
</organism>
<dbReference type="GO" id="GO:0035556">
    <property type="term" value="P:intracellular signal transduction"/>
    <property type="evidence" value="ECO:0007669"/>
    <property type="project" value="TreeGrafter"/>
</dbReference>